<organism evidence="2">
    <name type="scientific">Desulfatirhabdium butyrativorans</name>
    <dbReference type="NCBI Taxonomy" id="340467"/>
    <lineage>
        <taxon>Bacteria</taxon>
        <taxon>Pseudomonadati</taxon>
        <taxon>Thermodesulfobacteriota</taxon>
        <taxon>Desulfobacteria</taxon>
        <taxon>Desulfobacterales</taxon>
        <taxon>Desulfatirhabdiaceae</taxon>
        <taxon>Desulfatirhabdium</taxon>
    </lineage>
</organism>
<dbReference type="Gene3D" id="2.60.40.10">
    <property type="entry name" value="Immunoglobulins"/>
    <property type="match status" value="1"/>
</dbReference>
<dbReference type="InterPro" id="IPR013783">
    <property type="entry name" value="Ig-like_fold"/>
</dbReference>
<dbReference type="SUPFAM" id="SSF49265">
    <property type="entry name" value="Fibronectin type III"/>
    <property type="match status" value="1"/>
</dbReference>
<sequence>MKRNFLMAAGMVGCLFLATLVFAGSLAAPQLDVPKDKAKNQVLTTVLKWAPVAGAKGYRVFVTGNLETLKNLPPKEACKDCFVDEKTEAPTYQIPPKRLKKDITYYWTVRAFNDTEEGPSAEIRSYTMASTFFMDMD</sequence>
<comment type="caution">
    <text evidence="2">The sequence shown here is derived from an EMBL/GenBank/DDBJ whole genome shotgun (WGS) entry which is preliminary data.</text>
</comment>
<protein>
    <recommendedName>
        <fullName evidence="3">Fibronectin type-III domain-containing protein</fullName>
    </recommendedName>
</protein>
<evidence type="ECO:0000256" key="1">
    <source>
        <dbReference type="SAM" id="SignalP"/>
    </source>
</evidence>
<keyword evidence="1" id="KW-0732">Signal</keyword>
<evidence type="ECO:0008006" key="3">
    <source>
        <dbReference type="Google" id="ProtNLM"/>
    </source>
</evidence>
<dbReference type="AlphaFoldDB" id="A0A7C4RTA5"/>
<accession>A0A7C4RTA5</accession>
<name>A0A7C4RTA5_9BACT</name>
<evidence type="ECO:0000313" key="2">
    <source>
        <dbReference type="EMBL" id="HGU33520.1"/>
    </source>
</evidence>
<reference evidence="2" key="1">
    <citation type="journal article" date="2020" name="mSystems">
        <title>Genome- and Community-Level Interaction Insights into Carbon Utilization and Element Cycling Functions of Hydrothermarchaeota in Hydrothermal Sediment.</title>
        <authorList>
            <person name="Zhou Z."/>
            <person name="Liu Y."/>
            <person name="Xu W."/>
            <person name="Pan J."/>
            <person name="Luo Z.H."/>
            <person name="Li M."/>
        </authorList>
    </citation>
    <scope>NUCLEOTIDE SEQUENCE [LARGE SCALE GENOMIC DNA]</scope>
    <source>
        <strain evidence="2">SpSt-477</strain>
    </source>
</reference>
<feature type="signal peptide" evidence="1">
    <location>
        <begin position="1"/>
        <end position="23"/>
    </location>
</feature>
<dbReference type="EMBL" id="DSUH01000268">
    <property type="protein sequence ID" value="HGU33520.1"/>
    <property type="molecule type" value="Genomic_DNA"/>
</dbReference>
<gene>
    <name evidence="2" type="ORF">ENS29_11760</name>
</gene>
<dbReference type="InterPro" id="IPR036116">
    <property type="entry name" value="FN3_sf"/>
</dbReference>
<proteinExistence type="predicted"/>
<feature type="chain" id="PRO_5028392807" description="Fibronectin type-III domain-containing protein" evidence="1">
    <location>
        <begin position="24"/>
        <end position="137"/>
    </location>
</feature>